<sequence>MVCREPNTERRFYQHASVRRLNEAVLDRVNAPENTKCVIFPSEDGMRRCVQFLQENTDVASTIREVLFTMAARVPPVEDVWAHFHAVLFHERAADRAAEFWGCYGDGISSRHAEYCYERLPFMHPVSSHPSSLCTSVPSLDEVPLASWHHSDADTKEKIKASIANYVTSEKPSLEAVSPRDVFLYAKGMCAIGTLARHLVPTSEAASEAIVFGWPYGSTPKCVKSSGYERFTFYSQGSSAELDELQSSLAAGRRIACFFCEIPSNPLCATPDLQRIRRLADQYRFVVICDETIGTFINVDVLPYVDVVLTSLTKMFSGAANVMAGSIVINPNSAYYAELHAKLGADHKDLLFPLDAQVLLQNSLNFPARVQHANRAALLIANFLNTHESVAQVNYPTLVSSKELYEQYRRPEGGYGSLISFVLKSPESAVAFYDAVDLCKGPSFGANFTLVLPYSQLAHARELDWAESKGLAKHIIRLSVGLEDANGLVTKITEALRRVEDLDGRDATNKRFLKPVNPSTVKALQSLDKSIEWGQPGTARNDFRSDVITRPSLRMLAAIVEATLGDDVFREDRTTRDLEAHVANITGREEGMFVVTGTMANQLCLQALVTSRPCGILVDADAHCVHYEAGGLSIISGAMVQPVRPSNGKYLRVEDLQEHAVLTDDVHRCPTSIISLENTGGGSIIPLDELRRVRDWAKTHDVKTHMDGARLFEAVAAGAGSLKEYCALTDLVSVDFSKNLGAPMGAMVLGDRDTLTRMRRVRKAIGGGMRGSGALAAAAREALVENFGSGAEIESPMMARVHALATKVGEEWARRGGKLTKDVETNIVWLDLKAADIQESTLISLAGKHGVSLDSRRIVCHHQIDAQAYRSLVGLFDEVLGPRHGRQE</sequence>
<dbReference type="InterPro" id="IPR000277">
    <property type="entry name" value="Cys/Met-Metab_PyrdxlP-dep_enz"/>
</dbReference>
<dbReference type="CDD" id="cd06502">
    <property type="entry name" value="TA_like"/>
    <property type="match status" value="1"/>
</dbReference>
<comment type="caution">
    <text evidence="6">The sequence shown here is derived from an EMBL/GenBank/DDBJ whole genome shotgun (WGS) entry which is preliminary data.</text>
</comment>
<dbReference type="PANTHER" id="PTHR42699">
    <property type="match status" value="1"/>
</dbReference>
<dbReference type="Pfam" id="PF01053">
    <property type="entry name" value="Cys_Met_Meta_PP"/>
    <property type="match status" value="1"/>
</dbReference>
<dbReference type="GO" id="GO:0016829">
    <property type="term" value="F:lyase activity"/>
    <property type="evidence" value="ECO:0007669"/>
    <property type="project" value="UniProtKB-KW"/>
</dbReference>
<keyword evidence="3" id="KW-0663">Pyridoxal phosphate</keyword>
<dbReference type="GO" id="GO:0030170">
    <property type="term" value="F:pyridoxal phosphate binding"/>
    <property type="evidence" value="ECO:0007669"/>
    <property type="project" value="InterPro"/>
</dbReference>
<dbReference type="InterPro" id="IPR001597">
    <property type="entry name" value="ArAA_b-elim_lyase/Thr_aldolase"/>
</dbReference>
<comment type="cofactor">
    <cofactor evidence="1">
        <name>pyridoxal 5'-phosphate</name>
        <dbReference type="ChEBI" id="CHEBI:597326"/>
    </cofactor>
</comment>
<dbReference type="Gene3D" id="3.40.640.10">
    <property type="entry name" value="Type I PLP-dependent aspartate aminotransferase-like (Major domain)"/>
    <property type="match status" value="2"/>
</dbReference>
<evidence type="ECO:0000256" key="2">
    <source>
        <dbReference type="ARBA" id="ARBA00006966"/>
    </source>
</evidence>
<feature type="domain" description="Aromatic amino acid beta-eliminating lyase/threonine aldolase" evidence="5">
    <location>
        <begin position="542"/>
        <end position="834"/>
    </location>
</feature>
<dbReference type="Pfam" id="PF01212">
    <property type="entry name" value="Beta_elim_lyase"/>
    <property type="match status" value="1"/>
</dbReference>
<dbReference type="InterPro" id="IPR015421">
    <property type="entry name" value="PyrdxlP-dep_Trfase_major"/>
</dbReference>
<dbReference type="InterPro" id="IPR051750">
    <property type="entry name" value="Trans-sulfuration_enzymes"/>
</dbReference>
<evidence type="ECO:0000259" key="5">
    <source>
        <dbReference type="Pfam" id="PF01212"/>
    </source>
</evidence>
<dbReference type="OrthoDB" id="310895at2759"/>
<dbReference type="AlphaFoldDB" id="A0A4Z0YX76"/>
<dbReference type="FunFam" id="3.40.640.10:FF:000030">
    <property type="entry name" value="Low-specificity L-threonine aldolase"/>
    <property type="match status" value="1"/>
</dbReference>
<name>A0A4Z0YX76_9PEZI</name>
<comment type="similarity">
    <text evidence="2">Belongs to the threonine aldolase family.</text>
</comment>
<dbReference type="GO" id="GO:0019346">
    <property type="term" value="P:transsulfuration"/>
    <property type="evidence" value="ECO:0007669"/>
    <property type="project" value="InterPro"/>
</dbReference>
<keyword evidence="7" id="KW-1185">Reference proteome</keyword>
<proteinExistence type="inferred from homology"/>
<dbReference type="STRING" id="37992.A0A4Z0YX76"/>
<dbReference type="InterPro" id="IPR015424">
    <property type="entry name" value="PyrdxlP-dep_Trfase"/>
</dbReference>
<dbReference type="EMBL" id="SKBN01000083">
    <property type="protein sequence ID" value="TGJ83820.1"/>
    <property type="molecule type" value="Genomic_DNA"/>
</dbReference>
<dbReference type="GO" id="GO:0003962">
    <property type="term" value="F:cystathionine gamma-synthase activity"/>
    <property type="evidence" value="ECO:0007669"/>
    <property type="project" value="TreeGrafter"/>
</dbReference>
<dbReference type="Gene3D" id="3.90.1150.10">
    <property type="entry name" value="Aspartate Aminotransferase, domain 1"/>
    <property type="match status" value="2"/>
</dbReference>
<dbReference type="PANTHER" id="PTHR42699:SF1">
    <property type="entry name" value="CYSTATHIONINE GAMMA-SYNTHASE-RELATED"/>
    <property type="match status" value="1"/>
</dbReference>
<protein>
    <recommendedName>
        <fullName evidence="5">Aromatic amino acid beta-eliminating lyase/threonine aldolase domain-containing protein</fullName>
    </recommendedName>
</protein>
<evidence type="ECO:0000256" key="4">
    <source>
        <dbReference type="ARBA" id="ARBA00023239"/>
    </source>
</evidence>
<dbReference type="SUPFAM" id="SSF53383">
    <property type="entry name" value="PLP-dependent transferases"/>
    <property type="match status" value="2"/>
</dbReference>
<evidence type="ECO:0000313" key="6">
    <source>
        <dbReference type="EMBL" id="TGJ83820.1"/>
    </source>
</evidence>
<dbReference type="InterPro" id="IPR015422">
    <property type="entry name" value="PyrdxlP-dep_Trfase_small"/>
</dbReference>
<accession>A0A4Z0YX76</accession>
<evidence type="ECO:0000256" key="3">
    <source>
        <dbReference type="ARBA" id="ARBA00022898"/>
    </source>
</evidence>
<evidence type="ECO:0000313" key="7">
    <source>
        <dbReference type="Proteomes" id="UP000297716"/>
    </source>
</evidence>
<dbReference type="Proteomes" id="UP000297716">
    <property type="component" value="Unassembled WGS sequence"/>
</dbReference>
<organism evidence="6 7">
    <name type="scientific">Xylaria hypoxylon</name>
    <dbReference type="NCBI Taxonomy" id="37992"/>
    <lineage>
        <taxon>Eukaryota</taxon>
        <taxon>Fungi</taxon>
        <taxon>Dikarya</taxon>
        <taxon>Ascomycota</taxon>
        <taxon>Pezizomycotina</taxon>
        <taxon>Sordariomycetes</taxon>
        <taxon>Xylariomycetidae</taxon>
        <taxon>Xylariales</taxon>
        <taxon>Xylariaceae</taxon>
        <taxon>Xylaria</taxon>
    </lineage>
</organism>
<evidence type="ECO:0000256" key="1">
    <source>
        <dbReference type="ARBA" id="ARBA00001933"/>
    </source>
</evidence>
<reference evidence="6 7" key="1">
    <citation type="submission" date="2019-03" db="EMBL/GenBank/DDBJ databases">
        <title>Draft genome sequence of Xylaria hypoxylon DSM 108379, a ubiquitous saprotrophic-parasitic fungi on hardwood.</title>
        <authorList>
            <person name="Buettner E."/>
            <person name="Leonhardt S."/>
            <person name="Gebauer A.M."/>
            <person name="Liers C."/>
            <person name="Hofrichter M."/>
            <person name="Kellner H."/>
        </authorList>
    </citation>
    <scope>NUCLEOTIDE SEQUENCE [LARGE SCALE GENOMIC DNA]</scope>
    <source>
        <strain evidence="6 7">DSM 108379</strain>
    </source>
</reference>
<dbReference type="GO" id="GO:0044283">
    <property type="term" value="P:small molecule biosynthetic process"/>
    <property type="evidence" value="ECO:0007669"/>
    <property type="project" value="UniProtKB-ARBA"/>
</dbReference>
<keyword evidence="4" id="KW-0456">Lyase</keyword>
<gene>
    <name evidence="6" type="ORF">E0Z10_g4939</name>
</gene>